<dbReference type="PROSITE" id="PS51257">
    <property type="entry name" value="PROKAR_LIPOPROTEIN"/>
    <property type="match status" value="1"/>
</dbReference>
<dbReference type="OrthoDB" id="9794842at2"/>
<dbReference type="SUPFAM" id="SSF47090">
    <property type="entry name" value="PGBD-like"/>
    <property type="match status" value="1"/>
</dbReference>
<dbReference type="InterPro" id="IPR036365">
    <property type="entry name" value="PGBD-like_sf"/>
</dbReference>
<dbReference type="PANTHER" id="PTHR30417:SF1">
    <property type="entry name" value="N-ACETYLMURAMOYL-L-ALANINE AMIDASE AMID"/>
    <property type="match status" value="1"/>
</dbReference>
<dbReference type="Proteomes" id="UP000234240">
    <property type="component" value="Unassembled WGS sequence"/>
</dbReference>
<feature type="domain" description="N-acetylmuramoyl-L-alanine amidase" evidence="7">
    <location>
        <begin position="34"/>
        <end position="180"/>
    </location>
</feature>
<dbReference type="InterPro" id="IPR036366">
    <property type="entry name" value="PGBDSf"/>
</dbReference>
<evidence type="ECO:0000313" key="9">
    <source>
        <dbReference type="Proteomes" id="UP000234240"/>
    </source>
</evidence>
<gene>
    <name evidence="8" type="ORF">CYR55_00170</name>
</gene>
<accession>A0A2N5EFJ7</accession>
<dbReference type="SMART" id="SM00644">
    <property type="entry name" value="Ami_2"/>
    <property type="match status" value="1"/>
</dbReference>
<feature type="signal peptide" evidence="6">
    <location>
        <begin position="1"/>
        <end position="16"/>
    </location>
</feature>
<dbReference type="GO" id="GO:0008745">
    <property type="term" value="F:N-acetylmuramoyl-L-alanine amidase activity"/>
    <property type="evidence" value="ECO:0007669"/>
    <property type="project" value="UniProtKB-EC"/>
</dbReference>
<dbReference type="Pfam" id="PF01510">
    <property type="entry name" value="Amidase_2"/>
    <property type="match status" value="1"/>
</dbReference>
<dbReference type="InterPro" id="IPR051206">
    <property type="entry name" value="NAMLAA_amidase_2"/>
</dbReference>
<evidence type="ECO:0000256" key="3">
    <source>
        <dbReference type="ARBA" id="ARBA00011901"/>
    </source>
</evidence>
<comment type="caution">
    <text evidence="8">The sequence shown here is derived from an EMBL/GenBank/DDBJ whole genome shotgun (WGS) entry which is preliminary data.</text>
</comment>
<dbReference type="SUPFAM" id="SSF55846">
    <property type="entry name" value="N-acetylmuramoyl-L-alanine amidase-like"/>
    <property type="match status" value="1"/>
</dbReference>
<dbReference type="GO" id="GO:0009254">
    <property type="term" value="P:peptidoglycan turnover"/>
    <property type="evidence" value="ECO:0007669"/>
    <property type="project" value="TreeGrafter"/>
</dbReference>
<keyword evidence="9" id="KW-1185">Reference proteome</keyword>
<evidence type="ECO:0000256" key="2">
    <source>
        <dbReference type="ARBA" id="ARBA00007553"/>
    </source>
</evidence>
<evidence type="ECO:0000256" key="4">
    <source>
        <dbReference type="ARBA" id="ARBA00022801"/>
    </source>
</evidence>
<keyword evidence="5" id="KW-0961">Cell wall biogenesis/degradation</keyword>
<evidence type="ECO:0000256" key="1">
    <source>
        <dbReference type="ARBA" id="ARBA00001561"/>
    </source>
</evidence>
<dbReference type="Gene3D" id="1.10.101.10">
    <property type="entry name" value="PGBD-like superfamily/PGBD"/>
    <property type="match status" value="1"/>
</dbReference>
<dbReference type="EMBL" id="PJZF01000001">
    <property type="protein sequence ID" value="PLR41300.1"/>
    <property type="molecule type" value="Genomic_DNA"/>
</dbReference>
<dbReference type="InterPro" id="IPR036505">
    <property type="entry name" value="Amidase/PGRP_sf"/>
</dbReference>
<comment type="similarity">
    <text evidence="2">Belongs to the N-acetylmuramoyl-L-alanine amidase 2 family.</text>
</comment>
<reference evidence="8 9" key="1">
    <citation type="submission" date="2017-12" db="EMBL/GenBank/DDBJ databases">
        <title>Characterization of six clinical isolates of Enterochimera gen. nov., a novel genus of the Yersiniaciae family and the three species Enterochimera arupensis sp. nov., Enterochimera coloradensis sp. nov, and Enterochimera californica sp. nov.</title>
        <authorList>
            <person name="Rossi A."/>
            <person name="Fisher M."/>
        </authorList>
    </citation>
    <scope>NUCLEOTIDE SEQUENCE [LARGE SCALE GENOMIC DNA]</scope>
    <source>
        <strain evidence="9">2015-Iso6</strain>
    </source>
</reference>
<dbReference type="PANTHER" id="PTHR30417">
    <property type="entry name" value="N-ACETYLMURAMOYL-L-ALANINE AMIDASE AMID"/>
    <property type="match status" value="1"/>
</dbReference>
<keyword evidence="6" id="KW-0732">Signal</keyword>
<protein>
    <recommendedName>
        <fullName evidence="3">N-acetylmuramoyl-L-alanine amidase</fullName>
        <ecNumber evidence="3">3.5.1.28</ecNumber>
    </recommendedName>
</protein>
<keyword evidence="4" id="KW-0378">Hydrolase</keyword>
<name>A0A2N5EFJ7_9GAMM</name>
<proteinExistence type="inferred from homology"/>
<dbReference type="GO" id="GO:0019867">
    <property type="term" value="C:outer membrane"/>
    <property type="evidence" value="ECO:0007669"/>
    <property type="project" value="TreeGrafter"/>
</dbReference>
<evidence type="ECO:0000256" key="5">
    <source>
        <dbReference type="ARBA" id="ARBA00023316"/>
    </source>
</evidence>
<dbReference type="InterPro" id="IPR002502">
    <property type="entry name" value="Amidase_domain"/>
</dbReference>
<evidence type="ECO:0000259" key="7">
    <source>
        <dbReference type="SMART" id="SM00644"/>
    </source>
</evidence>
<evidence type="ECO:0000256" key="6">
    <source>
        <dbReference type="SAM" id="SignalP"/>
    </source>
</evidence>
<dbReference type="GO" id="GO:0071555">
    <property type="term" value="P:cell wall organization"/>
    <property type="evidence" value="ECO:0007669"/>
    <property type="project" value="UniProtKB-KW"/>
</dbReference>
<sequence length="279" mass="30448">MIMRLLPLLLALLVTACQQPLPPGMAARGNLLLERSAPARGVDQRIRFLVIHYTAGDFPTALATLTEEHVSAHYLIPAAPPQRGGKPVVWQLVPEQARAWHAGASGWGDRTNLNDTSIGIELENPGFRRTLLGRRWYPFPPAQIAALTELAGQIVQRYQIAPQNVVGHADIAPQRKQDPGPCFPWRALAAAGIGAWPDPARVSTWLQGRPPGEPVAQARLLALLAAYGYPVREGMDDAAQRQVIAAFQMHFRPADYRGLPDAESEAIARALLAQYPPGR</sequence>
<evidence type="ECO:0000313" key="8">
    <source>
        <dbReference type="EMBL" id="PLR41300.1"/>
    </source>
</evidence>
<organism evidence="8 9">
    <name type="scientific">Chimaeribacter californicus</name>
    <dbReference type="NCBI Taxonomy" id="2060067"/>
    <lineage>
        <taxon>Bacteria</taxon>
        <taxon>Pseudomonadati</taxon>
        <taxon>Pseudomonadota</taxon>
        <taxon>Gammaproteobacteria</taxon>
        <taxon>Enterobacterales</taxon>
        <taxon>Yersiniaceae</taxon>
        <taxon>Chimaeribacter</taxon>
    </lineage>
</organism>
<dbReference type="GO" id="GO:0009253">
    <property type="term" value="P:peptidoglycan catabolic process"/>
    <property type="evidence" value="ECO:0007669"/>
    <property type="project" value="InterPro"/>
</dbReference>
<dbReference type="Gene3D" id="3.40.80.10">
    <property type="entry name" value="Peptidoglycan recognition protein-like"/>
    <property type="match status" value="1"/>
</dbReference>
<dbReference type="AlphaFoldDB" id="A0A2N5EFJ7"/>
<dbReference type="FunFam" id="3.40.80.10:FF:000003">
    <property type="entry name" value="N-acetylmuramoyl-L-alanine amidase"/>
    <property type="match status" value="1"/>
</dbReference>
<dbReference type="CDD" id="cd06583">
    <property type="entry name" value="PGRP"/>
    <property type="match status" value="1"/>
</dbReference>
<dbReference type="EC" id="3.5.1.28" evidence="3"/>
<comment type="catalytic activity">
    <reaction evidence="1">
        <text>Hydrolyzes the link between N-acetylmuramoyl residues and L-amino acid residues in certain cell-wall glycopeptides.</text>
        <dbReference type="EC" id="3.5.1.28"/>
    </reaction>
</comment>
<feature type="chain" id="PRO_5014801428" description="N-acetylmuramoyl-L-alanine amidase" evidence="6">
    <location>
        <begin position="17"/>
        <end position="279"/>
    </location>
</feature>